<feature type="transmembrane region" description="Helical" evidence="6">
    <location>
        <begin position="790"/>
        <end position="811"/>
    </location>
</feature>
<feature type="transmembrane region" description="Helical" evidence="6">
    <location>
        <begin position="763"/>
        <end position="784"/>
    </location>
</feature>
<dbReference type="InterPro" id="IPR011009">
    <property type="entry name" value="Kinase-like_dom_sf"/>
</dbReference>
<evidence type="ECO:0000256" key="1">
    <source>
        <dbReference type="ARBA" id="ARBA00004651"/>
    </source>
</evidence>
<feature type="transmembrane region" description="Helical" evidence="6">
    <location>
        <begin position="653"/>
        <end position="678"/>
    </location>
</feature>
<keyword evidence="4 6" id="KW-1133">Transmembrane helix</keyword>
<evidence type="ECO:0000256" key="3">
    <source>
        <dbReference type="ARBA" id="ARBA00022692"/>
    </source>
</evidence>
<dbReference type="STRING" id="1090615.SAMN04515671_4499"/>
<feature type="transmembrane region" description="Helical" evidence="6">
    <location>
        <begin position="96"/>
        <end position="118"/>
    </location>
</feature>
<evidence type="ECO:0000313" key="7">
    <source>
        <dbReference type="EMBL" id="SDP49771.1"/>
    </source>
</evidence>
<feature type="transmembrane region" description="Helical" evidence="6">
    <location>
        <begin position="165"/>
        <end position="183"/>
    </location>
</feature>
<feature type="transmembrane region" description="Helical" evidence="6">
    <location>
        <begin position="629"/>
        <end position="647"/>
    </location>
</feature>
<evidence type="ECO:0000256" key="2">
    <source>
        <dbReference type="ARBA" id="ARBA00022475"/>
    </source>
</evidence>
<comment type="subcellular location">
    <subcellularLocation>
        <location evidence="1">Cell membrane</location>
        <topology evidence="1">Multi-pass membrane protein</topology>
    </subcellularLocation>
</comment>
<accession>A0A1H0T7J7</accession>
<organism evidence="7 8">
    <name type="scientific">Nakamurella panacisegetis</name>
    <dbReference type="NCBI Taxonomy" id="1090615"/>
    <lineage>
        <taxon>Bacteria</taxon>
        <taxon>Bacillati</taxon>
        <taxon>Actinomycetota</taxon>
        <taxon>Actinomycetes</taxon>
        <taxon>Nakamurellales</taxon>
        <taxon>Nakamurellaceae</taxon>
        <taxon>Nakamurella</taxon>
    </lineage>
</organism>
<evidence type="ECO:0000256" key="5">
    <source>
        <dbReference type="ARBA" id="ARBA00023136"/>
    </source>
</evidence>
<keyword evidence="8" id="KW-1185">Reference proteome</keyword>
<evidence type="ECO:0000313" key="8">
    <source>
        <dbReference type="Proteomes" id="UP000198741"/>
    </source>
</evidence>
<feature type="transmembrane region" description="Helical" evidence="6">
    <location>
        <begin position="130"/>
        <end position="153"/>
    </location>
</feature>
<keyword evidence="5 6" id="KW-0472">Membrane</keyword>
<dbReference type="AlphaFoldDB" id="A0A1H0T7J7"/>
<feature type="transmembrane region" description="Helical" evidence="6">
    <location>
        <begin position="517"/>
        <end position="543"/>
    </location>
</feature>
<dbReference type="InterPro" id="IPR022791">
    <property type="entry name" value="L-PG_synthase/AglD"/>
</dbReference>
<name>A0A1H0T7J7_9ACTN</name>
<feature type="transmembrane region" description="Helical" evidence="6">
    <location>
        <begin position="734"/>
        <end position="751"/>
    </location>
</feature>
<feature type="transmembrane region" description="Helical" evidence="6">
    <location>
        <begin position="710"/>
        <end position="728"/>
    </location>
</feature>
<keyword evidence="3 6" id="KW-0812">Transmembrane</keyword>
<keyword evidence="2" id="KW-1003">Cell membrane</keyword>
<feature type="transmembrane region" description="Helical" evidence="6">
    <location>
        <begin position="58"/>
        <end position="76"/>
    </location>
</feature>
<dbReference type="EMBL" id="LT629710">
    <property type="protein sequence ID" value="SDP49771.1"/>
    <property type="molecule type" value="Genomic_DNA"/>
</dbReference>
<dbReference type="GO" id="GO:0005886">
    <property type="term" value="C:plasma membrane"/>
    <property type="evidence" value="ECO:0007669"/>
    <property type="project" value="UniProtKB-SubCell"/>
</dbReference>
<feature type="transmembrane region" description="Helical" evidence="6">
    <location>
        <begin position="549"/>
        <end position="573"/>
    </location>
</feature>
<feature type="transmembrane region" description="Helical" evidence="6">
    <location>
        <begin position="190"/>
        <end position="210"/>
    </location>
</feature>
<evidence type="ECO:0000256" key="6">
    <source>
        <dbReference type="SAM" id="Phobius"/>
    </source>
</evidence>
<dbReference type="PANTHER" id="PTHR39087:SF2">
    <property type="entry name" value="UPF0104 MEMBRANE PROTEIN MJ1595"/>
    <property type="match status" value="1"/>
</dbReference>
<protein>
    <submittedName>
        <fullName evidence="7">Uncharacterized membrane protein YbhN, UPF0104 family</fullName>
    </submittedName>
</protein>
<reference evidence="7 8" key="1">
    <citation type="submission" date="2016-10" db="EMBL/GenBank/DDBJ databases">
        <authorList>
            <person name="de Groot N.N."/>
        </authorList>
    </citation>
    <scope>NUCLEOTIDE SEQUENCE [LARGE SCALE GENOMIC DNA]</scope>
    <source>
        <strain evidence="8">P4-7,KCTC 19426,CECT 7604</strain>
    </source>
</reference>
<dbReference type="Pfam" id="PF03706">
    <property type="entry name" value="LPG_synthase_TM"/>
    <property type="match status" value="1"/>
</dbReference>
<dbReference type="PANTHER" id="PTHR39087">
    <property type="entry name" value="UPF0104 MEMBRANE PROTEIN MJ1595"/>
    <property type="match status" value="1"/>
</dbReference>
<evidence type="ECO:0000256" key="4">
    <source>
        <dbReference type="ARBA" id="ARBA00022989"/>
    </source>
</evidence>
<dbReference type="Proteomes" id="UP000198741">
    <property type="component" value="Chromosome I"/>
</dbReference>
<gene>
    <name evidence="7" type="ORF">SAMN04515671_4499</name>
</gene>
<dbReference type="SUPFAM" id="SSF56112">
    <property type="entry name" value="Protein kinase-like (PK-like)"/>
    <property type="match status" value="1"/>
</dbReference>
<proteinExistence type="predicted"/>
<sequence length="817" mass="83581">MTLCTAWRNGARRRGTVTGVSGFSLRRPRRPITGATDGSPRSFWPAARIRRPLDIGRLVLTSGLLAVVLTVAPIDLGQLRAIASLLPTVRSGLPRIVLAIANVAVSVAVFGALTALVVDAVRSRRLALTSAAMACVTGLVMAFGLGLLLRVVAGDEIGRLLTGPWSGSAGLAITAVIALLVGSDPHGRRGWVAARVSVAGAVACDLALGSLTVPSLAYAALVGAAAGFAVRVAVGVVPARPPEEVLRAVLADADLVLTALTPLEQAAGRIRYTGVGPDVGEVRVTVVDPDRGGVPFVRRIWRLLRLRTAVVGRPALTLRGQLERQALTAGLAKAAGVPAPEVLALLAAGPALVLVERPLVGVRISACSADEAGRAVAAAFVALRRLHGVGVAHGAVTAEGIRLLPDGGAGFADFSLAQPATTELQRGLDVAALLVVTAAEVGADAAVAALRATYALTPATEARLAALLQPVVLPPPLRREVRRTPRLGEVREAIIGPGGLRGIVGAPRLERLRPRTVLSIVGGTVAVYLLATQLSRVSIGAAIRAANPGWLAVAVVGSALTYLGSAVALQAFVSTRLPLGRTVFAQLAASFVALVTPPAVGHVGLNIRYLQKSGLSTATATADVAVKELVTVIITVPLLLICGWLSGVSGSRLALLPSGTVLAILGATAAVMAVIALAPPTRRLLRRRLEPLIRRTLPQLITTLSDPKRLATALVGVLVLNGGYVLALDASLRAFSTSLGLPTLVVVYLAASTLGSAAPTPGGLGAIEAALVAGLTAAGVPVGASITAVLAFRAATFWLPAPLGWGAFVMLQRRSRI</sequence>